<protein>
    <recommendedName>
        <fullName evidence="3">Phage terminase large subunit</fullName>
    </recommendedName>
</protein>
<sequence length="501" mass="56240">MTTNAAFTRRDIVALWCKSSIMNYTQYFFQKQYSRSFVVGDHHVKIAKALDDVLMGRITRLIINIAPRYGKTELAVKNLISAGLAINPASKFIHLSYSDDLALDNSEAVKDLVQSEAYQALFPDVQLKQGSGAKNKWYTTAGGGVYARAAGGQVTGFGAGQVDNEPNDAQLQDDELELEEMLALGGELFGGALIIDDPIKPDDADSEIKRERVNNRFDSTIINRVNSRNTPIIIIMQRLHENDLCGHVLANYPGEWEVLSLPCIIVEEGQSLQQGKALWEFKHNLNELLKMNDINPINFGRQYMQNPQPKEGLMYRPFKEYLNIPPAGKTYRKAYVDTADTGKDYLCSIAYVETDLGCYIQDVLYTQDPMEITEPDTARQLATYRVTDAKIESNNGGRGFARNVEAHLVTLKAFDCKVSWFHQGDNKQARIFTNSAKVNMLIHMPAGWEKMWPQFHKHITTYTKKGNNPHDDAEDCLTGIAENFGINNESNIDDSIIGMFG</sequence>
<evidence type="ECO:0000313" key="2">
    <source>
        <dbReference type="Proteomes" id="UP000245627"/>
    </source>
</evidence>
<evidence type="ECO:0000313" key="1">
    <source>
        <dbReference type="EMBL" id="PVH26992.1"/>
    </source>
</evidence>
<dbReference type="EMBL" id="QDKG01000001">
    <property type="protein sequence ID" value="PVH26992.1"/>
    <property type="molecule type" value="Genomic_DNA"/>
</dbReference>
<comment type="caution">
    <text evidence="1">The sequence shown here is derived from an EMBL/GenBank/DDBJ whole genome shotgun (WGS) entry which is preliminary data.</text>
</comment>
<dbReference type="OrthoDB" id="9771580at2"/>
<keyword evidence="2" id="KW-1185">Reference proteome</keyword>
<name>A0A2T8HNW0_9SPHI</name>
<dbReference type="NCBIfam" id="TIGR01630">
    <property type="entry name" value="psiM2_ORF9"/>
    <property type="match status" value="1"/>
</dbReference>
<accession>A0A2T8HNW0</accession>
<evidence type="ECO:0008006" key="3">
    <source>
        <dbReference type="Google" id="ProtNLM"/>
    </source>
</evidence>
<dbReference type="Proteomes" id="UP000245627">
    <property type="component" value="Unassembled WGS sequence"/>
</dbReference>
<dbReference type="InterPro" id="IPR006517">
    <property type="entry name" value="Phage_terminase_lsu-like_C"/>
</dbReference>
<proteinExistence type="predicted"/>
<dbReference type="AlphaFoldDB" id="A0A2T8HNW0"/>
<organism evidence="1 2">
    <name type="scientific">Sphingobacterium corticibacter</name>
    <dbReference type="NCBI Taxonomy" id="2171749"/>
    <lineage>
        <taxon>Bacteria</taxon>
        <taxon>Pseudomonadati</taxon>
        <taxon>Bacteroidota</taxon>
        <taxon>Sphingobacteriia</taxon>
        <taxon>Sphingobacteriales</taxon>
        <taxon>Sphingobacteriaceae</taxon>
        <taxon>Sphingobacterium</taxon>
    </lineage>
</organism>
<dbReference type="RefSeq" id="WP_116774847.1">
    <property type="nucleotide sequence ID" value="NZ_QDKG01000001.1"/>
</dbReference>
<reference evidence="1 2" key="1">
    <citation type="submission" date="2018-04" db="EMBL/GenBank/DDBJ databases">
        <title>Sphingobacterium cortibacter sp. nov.</title>
        <authorList>
            <person name="Li Y."/>
        </authorList>
    </citation>
    <scope>NUCLEOTIDE SEQUENCE [LARGE SCALE GENOMIC DNA]</scope>
    <source>
        <strain evidence="1 2">2c-3</strain>
    </source>
</reference>
<gene>
    <name evidence="1" type="ORF">DC487_05195</name>
</gene>